<dbReference type="EMBL" id="JAIWYP010000001">
    <property type="protein sequence ID" value="KAH3890193.1"/>
    <property type="molecule type" value="Genomic_DNA"/>
</dbReference>
<name>A0A9D4N5P7_DREPO</name>
<reference evidence="1" key="2">
    <citation type="submission" date="2020-11" db="EMBL/GenBank/DDBJ databases">
        <authorList>
            <person name="McCartney M.A."/>
            <person name="Auch B."/>
            <person name="Kono T."/>
            <person name="Mallez S."/>
            <person name="Becker A."/>
            <person name="Gohl D.M."/>
            <person name="Silverstein K.A.T."/>
            <person name="Koren S."/>
            <person name="Bechman K.B."/>
            <person name="Herman A."/>
            <person name="Abrahante J.E."/>
            <person name="Garbe J."/>
        </authorList>
    </citation>
    <scope>NUCLEOTIDE SEQUENCE</scope>
    <source>
        <strain evidence="1">Duluth1</strain>
        <tissue evidence="1">Whole animal</tissue>
    </source>
</reference>
<gene>
    <name evidence="1" type="ORF">DPMN_014265</name>
</gene>
<organism evidence="1 2">
    <name type="scientific">Dreissena polymorpha</name>
    <name type="common">Zebra mussel</name>
    <name type="synonym">Mytilus polymorpha</name>
    <dbReference type="NCBI Taxonomy" id="45954"/>
    <lineage>
        <taxon>Eukaryota</taxon>
        <taxon>Metazoa</taxon>
        <taxon>Spiralia</taxon>
        <taxon>Lophotrochozoa</taxon>
        <taxon>Mollusca</taxon>
        <taxon>Bivalvia</taxon>
        <taxon>Autobranchia</taxon>
        <taxon>Heteroconchia</taxon>
        <taxon>Euheterodonta</taxon>
        <taxon>Imparidentia</taxon>
        <taxon>Neoheterodontei</taxon>
        <taxon>Myida</taxon>
        <taxon>Dreissenoidea</taxon>
        <taxon>Dreissenidae</taxon>
        <taxon>Dreissena</taxon>
    </lineage>
</organism>
<reference evidence="1" key="1">
    <citation type="journal article" date="2019" name="bioRxiv">
        <title>The Genome of the Zebra Mussel, Dreissena polymorpha: A Resource for Invasive Species Research.</title>
        <authorList>
            <person name="McCartney M.A."/>
            <person name="Auch B."/>
            <person name="Kono T."/>
            <person name="Mallez S."/>
            <person name="Zhang Y."/>
            <person name="Obille A."/>
            <person name="Becker A."/>
            <person name="Abrahante J.E."/>
            <person name="Garbe J."/>
            <person name="Badalamenti J.P."/>
            <person name="Herman A."/>
            <person name="Mangelson H."/>
            <person name="Liachko I."/>
            <person name="Sullivan S."/>
            <person name="Sone E.D."/>
            <person name="Koren S."/>
            <person name="Silverstein K.A.T."/>
            <person name="Beckman K.B."/>
            <person name="Gohl D.M."/>
        </authorList>
    </citation>
    <scope>NUCLEOTIDE SEQUENCE</scope>
    <source>
        <strain evidence="1">Duluth1</strain>
        <tissue evidence="1">Whole animal</tissue>
    </source>
</reference>
<accession>A0A9D4N5P7</accession>
<dbReference type="AlphaFoldDB" id="A0A9D4N5P7"/>
<dbReference type="Proteomes" id="UP000828390">
    <property type="component" value="Unassembled WGS sequence"/>
</dbReference>
<comment type="caution">
    <text evidence="1">The sequence shown here is derived from an EMBL/GenBank/DDBJ whole genome shotgun (WGS) entry which is preliminary data.</text>
</comment>
<proteinExistence type="predicted"/>
<keyword evidence="2" id="KW-1185">Reference proteome</keyword>
<evidence type="ECO:0000313" key="1">
    <source>
        <dbReference type="EMBL" id="KAH3890193.1"/>
    </source>
</evidence>
<sequence>MFTVPLHRLQNRQQPELHLSSAKLWIVPPASTKRCMAQLKCSPRNEDAWYMFIDHVCAKPSDLIKNLIVNMSHHAAYYCSS</sequence>
<protein>
    <submittedName>
        <fullName evidence="1">Uncharacterized protein</fullName>
    </submittedName>
</protein>
<evidence type="ECO:0000313" key="2">
    <source>
        <dbReference type="Proteomes" id="UP000828390"/>
    </source>
</evidence>